<dbReference type="InterPro" id="IPR014284">
    <property type="entry name" value="RNA_pol_sigma-70_dom"/>
</dbReference>
<dbReference type="Gene3D" id="1.10.10.1320">
    <property type="entry name" value="Anti-sigma factor, zinc-finger domain"/>
    <property type="match status" value="1"/>
</dbReference>
<keyword evidence="5" id="KW-0804">Transcription</keyword>
<dbReference type="Pfam" id="PF13490">
    <property type="entry name" value="zf-HC2"/>
    <property type="match status" value="1"/>
</dbReference>
<dbReference type="GO" id="GO:0003677">
    <property type="term" value="F:DNA binding"/>
    <property type="evidence" value="ECO:0007669"/>
    <property type="project" value="UniProtKB-KW"/>
</dbReference>
<dbReference type="Proteomes" id="UP000190857">
    <property type="component" value="Unassembled WGS sequence"/>
</dbReference>
<feature type="compositionally biased region" description="Polar residues" evidence="6">
    <location>
        <begin position="359"/>
        <end position="374"/>
    </location>
</feature>
<dbReference type="GO" id="GO:0016987">
    <property type="term" value="F:sigma factor activity"/>
    <property type="evidence" value="ECO:0007669"/>
    <property type="project" value="UniProtKB-KW"/>
</dbReference>
<feature type="compositionally biased region" description="Polar residues" evidence="6">
    <location>
        <begin position="320"/>
        <end position="338"/>
    </location>
</feature>
<keyword evidence="3" id="KW-0731">Sigma factor</keyword>
<dbReference type="InterPro" id="IPR036388">
    <property type="entry name" value="WH-like_DNA-bd_sf"/>
</dbReference>
<dbReference type="NCBIfam" id="TIGR02937">
    <property type="entry name" value="sigma70-ECF"/>
    <property type="match status" value="1"/>
</dbReference>
<evidence type="ECO:0000313" key="12">
    <source>
        <dbReference type="Proteomes" id="UP000190857"/>
    </source>
</evidence>
<evidence type="ECO:0000313" key="11">
    <source>
        <dbReference type="EMBL" id="SKC36585.1"/>
    </source>
</evidence>
<sequence length="566" mass="60211">MYLRTGDTAALAELWKRHAPAGRIAAARFPDHSADDLVSEAFTRILAAVQNGKGPEESFRPYLLTTIKHLGYERTHLPLPIDPANVEQRLDKVFAGPSVETLALRNAAKNVGIKIFQQLPKRWQEVLWLSEIEGLKPREIAPLLNLKPNAVSALHARARKGMRDAWLRDHLSHSQSPFCESVINQIPGYLRGALTPEREAAINEHLGSCDGCSASLEEARTIASGLLWVLLPMLFTVAGIAPSIVGADSSAMAMSSASAMAAADRTRSRSLFTGAACGLVAVSLSAIVTFAIVAEPTAKGPISASESINPHETEPTETPSDTPIYTPTNDPDAESNTAPIPGPPTQSAPTSPPKPETVLENSTPVVSSDETTPAPQEGLEGKSGMKVADMQVLSLVVESDPTGRYLPIISGGKAEVGATIQVLSSEGALLGSVVDTDGGEWQITDLPGMGWGAQTFAVRQINGARMSQLSGSSTVEITEPPTLISPKEGDLVDSSSYVMEIVGEPNATMQRIANGSFRDQIMLLDDDGEFVQSFSAPVGEMALGLRYVDPSFGRFGPTRIQSFTAQ</sequence>
<evidence type="ECO:0000256" key="6">
    <source>
        <dbReference type="SAM" id="MobiDB-lite"/>
    </source>
</evidence>
<keyword evidence="7" id="KW-1133">Transmembrane helix</keyword>
<dbReference type="InterPro" id="IPR013325">
    <property type="entry name" value="RNA_pol_sigma_r2"/>
</dbReference>
<dbReference type="Gene3D" id="1.10.10.10">
    <property type="entry name" value="Winged helix-like DNA-binding domain superfamily/Winged helix DNA-binding domain"/>
    <property type="match status" value="1"/>
</dbReference>
<dbReference type="SUPFAM" id="SSF88946">
    <property type="entry name" value="Sigma2 domain of RNA polymerase sigma factors"/>
    <property type="match status" value="1"/>
</dbReference>
<reference evidence="11 12" key="1">
    <citation type="submission" date="2017-02" db="EMBL/GenBank/DDBJ databases">
        <authorList>
            <person name="Peterson S.W."/>
        </authorList>
    </citation>
    <scope>NUCLEOTIDE SEQUENCE [LARGE SCALE GENOMIC DNA]</scope>
    <source>
        <strain evidence="11 12">VKM Ac-2059</strain>
    </source>
</reference>
<feature type="domain" description="RNA polymerase sigma factor 70 region 4 type 2" evidence="9">
    <location>
        <begin position="116"/>
        <end position="160"/>
    </location>
</feature>
<protein>
    <submittedName>
        <fullName evidence="11">RNA polymerase sigma factor, sigma-70 family</fullName>
    </submittedName>
</protein>
<feature type="region of interest" description="Disordered" evidence="6">
    <location>
        <begin position="301"/>
        <end position="382"/>
    </location>
</feature>
<dbReference type="AlphaFoldDB" id="A0A1T5IBU4"/>
<name>A0A1T5IBU4_9MICO</name>
<dbReference type="Pfam" id="PF04542">
    <property type="entry name" value="Sigma70_r2"/>
    <property type="match status" value="1"/>
</dbReference>
<keyword evidence="12" id="KW-1185">Reference proteome</keyword>
<keyword evidence="4" id="KW-0238">DNA-binding</keyword>
<dbReference type="InterPro" id="IPR013249">
    <property type="entry name" value="RNA_pol_sigma70_r4_t2"/>
</dbReference>
<dbReference type="PANTHER" id="PTHR43133:SF8">
    <property type="entry name" value="RNA POLYMERASE SIGMA FACTOR HI_1459-RELATED"/>
    <property type="match status" value="1"/>
</dbReference>
<proteinExistence type="inferred from homology"/>
<accession>A0A1T5IBU4</accession>
<evidence type="ECO:0000259" key="9">
    <source>
        <dbReference type="Pfam" id="PF08281"/>
    </source>
</evidence>
<evidence type="ECO:0000256" key="2">
    <source>
        <dbReference type="ARBA" id="ARBA00023015"/>
    </source>
</evidence>
<feature type="domain" description="RNA polymerase sigma-70 region 2" evidence="8">
    <location>
        <begin position="24"/>
        <end position="70"/>
    </location>
</feature>
<dbReference type="InterPro" id="IPR027383">
    <property type="entry name" value="Znf_put"/>
</dbReference>
<keyword evidence="7" id="KW-0812">Transmembrane</keyword>
<dbReference type="InterPro" id="IPR041916">
    <property type="entry name" value="Anti_sigma_zinc_sf"/>
</dbReference>
<evidence type="ECO:0000259" key="10">
    <source>
        <dbReference type="Pfam" id="PF13490"/>
    </source>
</evidence>
<feature type="transmembrane region" description="Helical" evidence="7">
    <location>
        <begin position="270"/>
        <end position="293"/>
    </location>
</feature>
<evidence type="ECO:0000256" key="5">
    <source>
        <dbReference type="ARBA" id="ARBA00023163"/>
    </source>
</evidence>
<feature type="compositionally biased region" description="Pro residues" evidence="6">
    <location>
        <begin position="340"/>
        <end position="355"/>
    </location>
</feature>
<dbReference type="PANTHER" id="PTHR43133">
    <property type="entry name" value="RNA POLYMERASE ECF-TYPE SIGMA FACTO"/>
    <property type="match status" value="1"/>
</dbReference>
<dbReference type="Pfam" id="PF08281">
    <property type="entry name" value="Sigma70_r4_2"/>
    <property type="match status" value="1"/>
</dbReference>
<dbReference type="SUPFAM" id="SSF88659">
    <property type="entry name" value="Sigma3 and sigma4 domains of RNA polymerase sigma factors"/>
    <property type="match status" value="1"/>
</dbReference>
<feature type="domain" description="Putative zinc-finger" evidence="10">
    <location>
        <begin position="179"/>
        <end position="212"/>
    </location>
</feature>
<evidence type="ECO:0000259" key="8">
    <source>
        <dbReference type="Pfam" id="PF04542"/>
    </source>
</evidence>
<evidence type="ECO:0000256" key="1">
    <source>
        <dbReference type="ARBA" id="ARBA00010641"/>
    </source>
</evidence>
<keyword evidence="2" id="KW-0805">Transcription regulation</keyword>
<comment type="similarity">
    <text evidence="1">Belongs to the sigma-70 factor family. ECF subfamily.</text>
</comment>
<dbReference type="EMBL" id="FUZP01000001">
    <property type="protein sequence ID" value="SKC36585.1"/>
    <property type="molecule type" value="Genomic_DNA"/>
</dbReference>
<gene>
    <name evidence="11" type="ORF">SAMN06309945_0222</name>
</gene>
<dbReference type="InterPro" id="IPR039425">
    <property type="entry name" value="RNA_pol_sigma-70-like"/>
</dbReference>
<dbReference type="Gene3D" id="1.10.1740.10">
    <property type="match status" value="1"/>
</dbReference>
<feature type="transmembrane region" description="Helical" evidence="7">
    <location>
        <begin position="225"/>
        <end position="249"/>
    </location>
</feature>
<dbReference type="InterPro" id="IPR013324">
    <property type="entry name" value="RNA_pol_sigma_r3/r4-like"/>
</dbReference>
<dbReference type="InterPro" id="IPR007627">
    <property type="entry name" value="RNA_pol_sigma70_r2"/>
</dbReference>
<evidence type="ECO:0000256" key="3">
    <source>
        <dbReference type="ARBA" id="ARBA00023082"/>
    </source>
</evidence>
<evidence type="ECO:0000256" key="4">
    <source>
        <dbReference type="ARBA" id="ARBA00023125"/>
    </source>
</evidence>
<evidence type="ECO:0000256" key="7">
    <source>
        <dbReference type="SAM" id="Phobius"/>
    </source>
</evidence>
<keyword evidence="7" id="KW-0472">Membrane</keyword>
<dbReference type="STRING" id="123320.SAMN06309945_0222"/>
<organism evidence="11 12">
    <name type="scientific">Okibacterium fritillariae</name>
    <dbReference type="NCBI Taxonomy" id="123320"/>
    <lineage>
        <taxon>Bacteria</taxon>
        <taxon>Bacillati</taxon>
        <taxon>Actinomycetota</taxon>
        <taxon>Actinomycetes</taxon>
        <taxon>Micrococcales</taxon>
        <taxon>Microbacteriaceae</taxon>
        <taxon>Okibacterium</taxon>
    </lineage>
</organism>
<dbReference type="GO" id="GO:0006352">
    <property type="term" value="P:DNA-templated transcription initiation"/>
    <property type="evidence" value="ECO:0007669"/>
    <property type="project" value="InterPro"/>
</dbReference>